<dbReference type="EMBL" id="GBXM01065979">
    <property type="protein sequence ID" value="JAH42598.1"/>
    <property type="molecule type" value="Transcribed_RNA"/>
</dbReference>
<organism evidence="1">
    <name type="scientific">Anguilla anguilla</name>
    <name type="common">European freshwater eel</name>
    <name type="synonym">Muraena anguilla</name>
    <dbReference type="NCBI Taxonomy" id="7936"/>
    <lineage>
        <taxon>Eukaryota</taxon>
        <taxon>Metazoa</taxon>
        <taxon>Chordata</taxon>
        <taxon>Craniata</taxon>
        <taxon>Vertebrata</taxon>
        <taxon>Euteleostomi</taxon>
        <taxon>Actinopterygii</taxon>
        <taxon>Neopterygii</taxon>
        <taxon>Teleostei</taxon>
        <taxon>Anguilliformes</taxon>
        <taxon>Anguillidae</taxon>
        <taxon>Anguilla</taxon>
    </lineage>
</organism>
<reference evidence="1" key="1">
    <citation type="submission" date="2014-11" db="EMBL/GenBank/DDBJ databases">
        <authorList>
            <person name="Amaro Gonzalez C."/>
        </authorList>
    </citation>
    <scope>NUCLEOTIDE SEQUENCE</scope>
</reference>
<sequence>MYIPAEQPNLLQTYSSNVFSAPLSFWTAEAPPPASH</sequence>
<proteinExistence type="predicted"/>
<name>A0A0E9SPY3_ANGAN</name>
<dbReference type="AlphaFoldDB" id="A0A0E9SPY3"/>
<protein>
    <submittedName>
        <fullName evidence="1">Uncharacterized protein</fullName>
    </submittedName>
</protein>
<reference evidence="1" key="2">
    <citation type="journal article" date="2015" name="Fish Shellfish Immunol.">
        <title>Early steps in the European eel (Anguilla anguilla)-Vibrio vulnificus interaction in the gills: Role of the RtxA13 toxin.</title>
        <authorList>
            <person name="Callol A."/>
            <person name="Pajuelo D."/>
            <person name="Ebbesson L."/>
            <person name="Teles M."/>
            <person name="MacKenzie S."/>
            <person name="Amaro C."/>
        </authorList>
    </citation>
    <scope>NUCLEOTIDE SEQUENCE</scope>
</reference>
<accession>A0A0E9SPY3</accession>
<evidence type="ECO:0000313" key="1">
    <source>
        <dbReference type="EMBL" id="JAH42598.1"/>
    </source>
</evidence>